<proteinExistence type="predicted"/>
<dbReference type="EMBL" id="JABAGA010000006">
    <property type="protein sequence ID" value="NMF09965.1"/>
    <property type="molecule type" value="Genomic_DNA"/>
</dbReference>
<dbReference type="RefSeq" id="WP_168938173.1">
    <property type="nucleotide sequence ID" value="NZ_JABAGA010000006.1"/>
</dbReference>
<name>A0A7X9XU24_9CORY</name>
<comment type="caution">
    <text evidence="1">The sequence shown here is derived from an EMBL/GenBank/DDBJ whole genome shotgun (WGS) entry which is preliminary data.</text>
</comment>
<protein>
    <submittedName>
        <fullName evidence="1">Uncharacterized protein</fullName>
    </submittedName>
</protein>
<evidence type="ECO:0000313" key="1">
    <source>
        <dbReference type="EMBL" id="NMF09965.1"/>
    </source>
</evidence>
<dbReference type="Proteomes" id="UP000589552">
    <property type="component" value="Unassembled WGS sequence"/>
</dbReference>
<organism evidence="1 2">
    <name type="scientific">Corynebacterium xerosis</name>
    <dbReference type="NCBI Taxonomy" id="1725"/>
    <lineage>
        <taxon>Bacteria</taxon>
        <taxon>Bacillati</taxon>
        <taxon>Actinomycetota</taxon>
        <taxon>Actinomycetes</taxon>
        <taxon>Mycobacteriales</taxon>
        <taxon>Corynebacteriaceae</taxon>
        <taxon>Corynebacterium</taxon>
    </lineage>
</organism>
<accession>A0A7X9XU24</accession>
<reference evidence="1 2" key="1">
    <citation type="submission" date="2020-04" db="EMBL/GenBank/DDBJ databases">
        <authorList>
            <person name="Hitch T.C.A."/>
            <person name="Wylensek D."/>
            <person name="Clavel T."/>
        </authorList>
    </citation>
    <scope>NUCLEOTIDE SEQUENCE [LARGE SCALE GENOMIC DNA]</scope>
    <source>
        <strain evidence="1 2">BL-383-APC-2I</strain>
    </source>
</reference>
<evidence type="ECO:0000313" key="2">
    <source>
        <dbReference type="Proteomes" id="UP000589552"/>
    </source>
</evidence>
<gene>
    <name evidence="1" type="ORF">HF852_10225</name>
</gene>
<dbReference type="AlphaFoldDB" id="A0A7X9XU24"/>
<sequence length="290" mass="30168">MKWFKKKSADGVVAPALKATTLESSIDAGGFDFAAVVDRARAQATVGLVAADQRVVIDELHEWEDHVGAVDGLVAAVSVLEAGPGAGPARLWATFRARTKTARKEPEAFVAELAKRGDDLYGAAADAGIEADPMGAGEVTRSAAAVWSSVQAPAWPPVAAAVEETPESIVIDGQAHVVLEIDTGFPEAEAEIVDALSAIELGPRVRWVRTYRPSAVDGGQGRRSSVLVVSMTAGADRVEAVVAVIVAALSPRVRLRTHRMVGRQALGLATACGAGVLGWQHAAMTARVVA</sequence>